<reference evidence="2 3" key="1">
    <citation type="journal article" date="2016" name="Nat. Commun.">
        <title>Ectomycorrhizal ecology is imprinted in the genome of the dominant symbiotic fungus Cenococcum geophilum.</title>
        <authorList>
            <consortium name="DOE Joint Genome Institute"/>
            <person name="Peter M."/>
            <person name="Kohler A."/>
            <person name="Ohm R.A."/>
            <person name="Kuo A."/>
            <person name="Krutzmann J."/>
            <person name="Morin E."/>
            <person name="Arend M."/>
            <person name="Barry K.W."/>
            <person name="Binder M."/>
            <person name="Choi C."/>
            <person name="Clum A."/>
            <person name="Copeland A."/>
            <person name="Grisel N."/>
            <person name="Haridas S."/>
            <person name="Kipfer T."/>
            <person name="LaButti K."/>
            <person name="Lindquist E."/>
            <person name="Lipzen A."/>
            <person name="Maire R."/>
            <person name="Meier B."/>
            <person name="Mihaltcheva S."/>
            <person name="Molinier V."/>
            <person name="Murat C."/>
            <person name="Poggeler S."/>
            <person name="Quandt C.A."/>
            <person name="Sperisen C."/>
            <person name="Tritt A."/>
            <person name="Tisserant E."/>
            <person name="Crous P.W."/>
            <person name="Henrissat B."/>
            <person name="Nehls U."/>
            <person name="Egli S."/>
            <person name="Spatafora J.W."/>
            <person name="Grigoriev I.V."/>
            <person name="Martin F.M."/>
        </authorList>
    </citation>
    <scope>NUCLEOTIDE SEQUENCE [LARGE SCALE GENOMIC DNA]</scope>
    <source>
        <strain evidence="2 3">CBS 459.81</strain>
    </source>
</reference>
<dbReference type="AlphaFoldDB" id="A0A8E2EGF3"/>
<accession>A0A8E2EGF3</accession>
<feature type="compositionally biased region" description="Polar residues" evidence="1">
    <location>
        <begin position="451"/>
        <end position="463"/>
    </location>
</feature>
<feature type="region of interest" description="Disordered" evidence="1">
    <location>
        <begin position="1"/>
        <end position="639"/>
    </location>
</feature>
<protein>
    <recommendedName>
        <fullName evidence="4">Mucin-7</fullName>
    </recommendedName>
</protein>
<sequence length="639" mass="66438">MSNNRASSGGVRNLRAMFENQNATSSSPEPRGRSPVGSATSNDNSRPTSKIRASFVSVEPSGLVVKELGTTKGTSDGVNNTAANRRESFSISQEHQSEVIEELKRTVSQEKEDHHNSLDIAETVPDQAVEERDSSTQATRIGDQAASDTMVNLGSIMKGSDFPEPGTSVQEEKGKAKEPEAPESEIPPSPIAKEAKEELAPSSSKGAPSESPDKVVLGAEVEDASLEPSDPKDEATVSGGEALPAPTESLSPLATSEGKAAEVAPEAPKEVAKPKAASSSTAKFQSKAKVNGATSHAPAPAHNKATSKAAPHKPLAISTTKEKSTKPSSSKSPAIPKTPTTPSVISPAKASAPKALTAQSKEQLKGPTAKTSRASLRASTSSNPVSGPVPATTKPKPTSKPAAAATKDTTASTSPPTFRKPRPKSPTRPVRLPSHLVAPTASSAAKHDDGSAQQTLTRKPSTISRDRAALAKPAGPIRKQPSRSSLPPQLAKRPESRQSMGAPDESFLTRMMRPTAASASKTHDKVNSPPRRTASIKPKNGHDGLAPKSRQKAGEAAAKAKDKVTSNGTGEENHHEEAGPAELTEPAAAPAASADRNKTEVGEQSDIQAPHETTPLEQAESSRPGDLLQSPHSEGQAVR</sequence>
<feature type="compositionally biased region" description="Polar residues" evidence="1">
    <location>
        <begin position="19"/>
        <end position="28"/>
    </location>
</feature>
<feature type="compositionally biased region" description="Low complexity" evidence="1">
    <location>
        <begin position="390"/>
        <end position="417"/>
    </location>
</feature>
<evidence type="ECO:0000313" key="3">
    <source>
        <dbReference type="Proteomes" id="UP000250266"/>
    </source>
</evidence>
<gene>
    <name evidence="2" type="ORF">K432DRAFT_347006</name>
</gene>
<feature type="compositionally biased region" description="Basic and acidic residues" evidence="1">
    <location>
        <begin position="95"/>
        <end position="117"/>
    </location>
</feature>
<keyword evidence="3" id="KW-1185">Reference proteome</keyword>
<feature type="compositionally biased region" description="Low complexity" evidence="1">
    <location>
        <begin position="274"/>
        <end position="283"/>
    </location>
</feature>
<organism evidence="2 3">
    <name type="scientific">Lepidopterella palustris CBS 459.81</name>
    <dbReference type="NCBI Taxonomy" id="1314670"/>
    <lineage>
        <taxon>Eukaryota</taxon>
        <taxon>Fungi</taxon>
        <taxon>Dikarya</taxon>
        <taxon>Ascomycota</taxon>
        <taxon>Pezizomycotina</taxon>
        <taxon>Dothideomycetes</taxon>
        <taxon>Pleosporomycetidae</taxon>
        <taxon>Mytilinidiales</taxon>
        <taxon>Argynnaceae</taxon>
        <taxon>Lepidopterella</taxon>
    </lineage>
</organism>
<feature type="compositionally biased region" description="Low complexity" evidence="1">
    <location>
        <begin position="326"/>
        <end position="343"/>
    </location>
</feature>
<evidence type="ECO:0000313" key="2">
    <source>
        <dbReference type="EMBL" id="OCK83466.1"/>
    </source>
</evidence>
<dbReference type="EMBL" id="KV744860">
    <property type="protein sequence ID" value="OCK83466.1"/>
    <property type="molecule type" value="Genomic_DNA"/>
</dbReference>
<proteinExistence type="predicted"/>
<dbReference type="Proteomes" id="UP000250266">
    <property type="component" value="Unassembled WGS sequence"/>
</dbReference>
<feature type="compositionally biased region" description="Low complexity" evidence="1">
    <location>
        <begin position="580"/>
        <end position="594"/>
    </location>
</feature>
<feature type="compositionally biased region" description="Polar residues" evidence="1">
    <location>
        <begin position="71"/>
        <end position="94"/>
    </location>
</feature>
<evidence type="ECO:0008006" key="4">
    <source>
        <dbReference type="Google" id="ProtNLM"/>
    </source>
</evidence>
<feature type="compositionally biased region" description="Low complexity" evidence="1">
    <location>
        <begin position="368"/>
        <end position="382"/>
    </location>
</feature>
<name>A0A8E2EGF3_9PEZI</name>
<dbReference type="OrthoDB" id="3600083at2759"/>
<feature type="compositionally biased region" description="Polar residues" evidence="1">
    <location>
        <begin position="37"/>
        <end position="48"/>
    </location>
</feature>
<feature type="compositionally biased region" description="Basic and acidic residues" evidence="1">
    <location>
        <begin position="170"/>
        <end position="180"/>
    </location>
</feature>
<evidence type="ECO:0000256" key="1">
    <source>
        <dbReference type="SAM" id="MobiDB-lite"/>
    </source>
</evidence>